<dbReference type="PANTHER" id="PTHR11505">
    <property type="entry name" value="L1 TRANSPOSABLE ELEMENT-RELATED"/>
    <property type="match status" value="1"/>
</dbReference>
<dbReference type="InterPro" id="IPR035301">
    <property type="entry name" value="L1_trimer"/>
</dbReference>
<evidence type="ECO:0000256" key="11">
    <source>
        <dbReference type="ARBA" id="ARBA00076441"/>
    </source>
</evidence>
<evidence type="ECO:0000256" key="1">
    <source>
        <dbReference type="ARBA" id="ARBA00004210"/>
    </source>
</evidence>
<evidence type="ECO:0000256" key="10">
    <source>
        <dbReference type="ARBA" id="ARBA00067412"/>
    </source>
</evidence>
<feature type="coiled-coil region" evidence="13">
    <location>
        <begin position="54"/>
        <end position="88"/>
    </location>
</feature>
<dbReference type="Ensembl" id="ENSMFAT00000097376.1">
    <property type="protein sequence ID" value="ENSMFAP00000055190.1"/>
    <property type="gene ID" value="ENSMFAG00000050072.1"/>
</dbReference>
<keyword evidence="7" id="KW-0539">Nucleus</keyword>
<name>A0A7N9IDL6_MACFA</name>
<dbReference type="Pfam" id="PF17490">
    <property type="entry name" value="Tnp_22_dsRBD"/>
    <property type="match status" value="1"/>
</dbReference>
<dbReference type="Gene3D" id="3.30.70.1820">
    <property type="entry name" value="L1 transposable element, RRM domain"/>
    <property type="match status" value="1"/>
</dbReference>
<organism evidence="18 19">
    <name type="scientific">Macaca fascicularis</name>
    <name type="common">Crab-eating macaque</name>
    <name type="synonym">Cynomolgus monkey</name>
    <dbReference type="NCBI Taxonomy" id="9541"/>
    <lineage>
        <taxon>Eukaryota</taxon>
        <taxon>Metazoa</taxon>
        <taxon>Chordata</taxon>
        <taxon>Craniata</taxon>
        <taxon>Vertebrata</taxon>
        <taxon>Euteleostomi</taxon>
        <taxon>Mammalia</taxon>
        <taxon>Eutheria</taxon>
        <taxon>Euarchontoglires</taxon>
        <taxon>Primates</taxon>
        <taxon>Haplorrhini</taxon>
        <taxon>Catarrhini</taxon>
        <taxon>Cercopithecidae</taxon>
        <taxon>Cercopithecinae</taxon>
        <taxon>Macaca</taxon>
    </lineage>
</organism>
<dbReference type="Pfam" id="PF02994">
    <property type="entry name" value="Transposase_22"/>
    <property type="match status" value="1"/>
</dbReference>
<comment type="function">
    <text evidence="8">Nucleic acid-binding protein which is essential for retrotransposition of LINE-1 elements in the genome. Functions as a nucleic acid chaperone binding its own transcript and therefore preferentially mobilizing the transcript from which they are encoded.</text>
</comment>
<evidence type="ECO:0000256" key="2">
    <source>
        <dbReference type="ARBA" id="ARBA00004604"/>
    </source>
</evidence>
<evidence type="ECO:0000256" key="9">
    <source>
        <dbReference type="ARBA" id="ARBA00061640"/>
    </source>
</evidence>
<dbReference type="FunFam" id="3.30.250.20:FF:000005">
    <property type="entry name" value="LINE-1 retrotransposable element ORF1 protein"/>
    <property type="match status" value="1"/>
</dbReference>
<keyword evidence="6 13" id="KW-0175">Coiled coil</keyword>
<protein>
    <recommendedName>
        <fullName evidence="10">LINE-1 retrotransposable element ORF1 protein</fullName>
    </recommendedName>
    <alternativeName>
        <fullName evidence="11">LINE retrotransposable element 1</fullName>
    </alternativeName>
    <alternativeName>
        <fullName evidence="12">LINE1 retrotransposable element 1</fullName>
    </alternativeName>
</protein>
<dbReference type="InterPro" id="IPR042566">
    <property type="entry name" value="L1_C"/>
</dbReference>
<comment type="similarity">
    <text evidence="9">Belongs to the transposase 22 family.</text>
</comment>
<dbReference type="Gene3D" id="3.30.250.20">
    <property type="entry name" value="L1 transposable element, C-terminal domain"/>
    <property type="match status" value="1"/>
</dbReference>
<evidence type="ECO:0000256" key="7">
    <source>
        <dbReference type="ARBA" id="ARBA00023242"/>
    </source>
</evidence>
<dbReference type="GO" id="GO:0005730">
    <property type="term" value="C:nucleolus"/>
    <property type="evidence" value="ECO:0007669"/>
    <property type="project" value="UniProtKB-SubCell"/>
</dbReference>
<dbReference type="InterPro" id="IPR004244">
    <property type="entry name" value="Transposase_22"/>
</dbReference>
<evidence type="ECO:0000259" key="17">
    <source>
        <dbReference type="Pfam" id="PF17490"/>
    </source>
</evidence>
<evidence type="ECO:0000256" key="5">
    <source>
        <dbReference type="ARBA" id="ARBA00022843"/>
    </source>
</evidence>
<evidence type="ECO:0000259" key="16">
    <source>
        <dbReference type="Pfam" id="PF17489"/>
    </source>
</evidence>
<dbReference type="InterPro" id="IPR043636">
    <property type="entry name" value="L1_RRM_dom"/>
</dbReference>
<keyword evidence="3" id="KW-0963">Cytoplasm</keyword>
<reference evidence="18" key="3">
    <citation type="submission" date="2025-09" db="UniProtKB">
        <authorList>
            <consortium name="Ensembl"/>
        </authorList>
    </citation>
    <scope>IDENTIFICATION</scope>
</reference>
<feature type="domain" description="L1 transposable element dsRBD-like" evidence="17">
    <location>
        <begin position="257"/>
        <end position="321"/>
    </location>
</feature>
<dbReference type="GO" id="GO:0010494">
    <property type="term" value="C:cytoplasmic stress granule"/>
    <property type="evidence" value="ECO:0007669"/>
    <property type="project" value="UniProtKB-SubCell"/>
</dbReference>
<feature type="domain" description="L1 transposable element trimerization" evidence="16">
    <location>
        <begin position="112"/>
        <end position="154"/>
    </location>
</feature>
<evidence type="ECO:0000313" key="18">
    <source>
        <dbReference type="Ensembl" id="ENSMFAP00000055190.1"/>
    </source>
</evidence>
<keyword evidence="4" id="KW-0547">Nucleotide-binding</keyword>
<evidence type="ECO:0000256" key="14">
    <source>
        <dbReference type="SAM" id="MobiDB-lite"/>
    </source>
</evidence>
<feature type="domain" description="L1 transposable element RRM" evidence="15">
    <location>
        <begin position="157"/>
        <end position="253"/>
    </location>
</feature>
<dbReference type="AlphaFoldDB" id="A0A7N9IDL6"/>
<evidence type="ECO:0000259" key="15">
    <source>
        <dbReference type="Pfam" id="PF02994"/>
    </source>
</evidence>
<dbReference type="FunFam" id="1.20.5.390:FF:000005">
    <property type="entry name" value="LINE-1 retrotransposable element ORF1 protein"/>
    <property type="match status" value="1"/>
</dbReference>
<dbReference type="FunFam" id="3.30.70.1820:FF:000002">
    <property type="entry name" value="LINE-1 retrotransposable element ORF1 protein"/>
    <property type="match status" value="1"/>
</dbReference>
<evidence type="ECO:0000256" key="12">
    <source>
        <dbReference type="ARBA" id="ARBA00078321"/>
    </source>
</evidence>
<dbReference type="Pfam" id="PF17489">
    <property type="entry name" value="Tnp_22_trimer"/>
    <property type="match status" value="1"/>
</dbReference>
<dbReference type="Proteomes" id="UP000233100">
    <property type="component" value="Chromosome 14"/>
</dbReference>
<dbReference type="Gene3D" id="1.20.5.390">
    <property type="entry name" value="L1 transposable element, trimerization domain"/>
    <property type="match status" value="1"/>
</dbReference>
<keyword evidence="19" id="KW-1185">Reference proteome</keyword>
<reference evidence="18 19" key="1">
    <citation type="submission" date="2013-03" db="EMBL/GenBank/DDBJ databases">
        <authorList>
            <person name="Warren W."/>
            <person name="Wilson R.K."/>
        </authorList>
    </citation>
    <scope>NUCLEOTIDE SEQUENCE</scope>
</reference>
<dbReference type="GeneTree" id="ENSGT01150000286955"/>
<accession>A0A7N9IDL6</accession>
<dbReference type="InterPro" id="IPR035300">
    <property type="entry name" value="L1_dsRBD"/>
</dbReference>
<proteinExistence type="inferred from homology"/>
<dbReference type="GO" id="GO:0032197">
    <property type="term" value="P:retrotransposition"/>
    <property type="evidence" value="ECO:0007669"/>
    <property type="project" value="UniProtKB-ARBA"/>
</dbReference>
<feature type="region of interest" description="Disordered" evidence="14">
    <location>
        <begin position="1"/>
        <end position="39"/>
    </location>
</feature>
<evidence type="ECO:0000256" key="6">
    <source>
        <dbReference type="ARBA" id="ARBA00023054"/>
    </source>
</evidence>
<evidence type="ECO:0000256" key="13">
    <source>
        <dbReference type="SAM" id="Coils"/>
    </source>
</evidence>
<keyword evidence="5" id="KW-0832">Ubl conjugation</keyword>
<comment type="subcellular location">
    <subcellularLocation>
        <location evidence="1">Cytoplasm</location>
        <location evidence="1">Stress granule</location>
    </subcellularLocation>
    <subcellularLocation>
        <location evidence="2">Nucleus</location>
        <location evidence="2">Nucleolus</location>
    </subcellularLocation>
</comment>
<sequence>MGRNQSRKAENCKNQSTSSPKERSSLPVTEQSWMENDFDESSEEGFRRLVITNFSELKEDVRTHHKEAKNLEKRVDKWLTRINSVENSLNDLMELKTMARELHDACTRFSSRFDQMEERVSVIEDQMNEMKREEKFREKRVKRNEQNLQDIWDYVKRPNLCLIGVPENDGEKGTKLENTLQDIIQENFPNLARQANIQIQEIQRMPQRYSLRRATPRHIIVRFTKVEIKEKMLRAAREKGRVTHKGKPIRLTVELLAETLQARKEWGSIFNILKEKNFQPRISYSAKLRFISEGEIKSFTNKQMLSDFVTTRPALQEILEEALNMERNNQYQPLQKHAK</sequence>
<evidence type="ECO:0000256" key="8">
    <source>
        <dbReference type="ARBA" id="ARBA00060281"/>
    </source>
</evidence>
<evidence type="ECO:0000256" key="4">
    <source>
        <dbReference type="ARBA" id="ARBA00022741"/>
    </source>
</evidence>
<evidence type="ECO:0000313" key="19">
    <source>
        <dbReference type="Proteomes" id="UP000233100"/>
    </source>
</evidence>
<reference evidence="18" key="2">
    <citation type="submission" date="2025-08" db="UniProtKB">
        <authorList>
            <consortium name="Ensembl"/>
        </authorList>
    </citation>
    <scope>IDENTIFICATION</scope>
</reference>
<dbReference type="GO" id="GO:0000166">
    <property type="term" value="F:nucleotide binding"/>
    <property type="evidence" value="ECO:0007669"/>
    <property type="project" value="UniProtKB-KW"/>
</dbReference>
<evidence type="ECO:0000256" key="3">
    <source>
        <dbReference type="ARBA" id="ARBA00022490"/>
    </source>
</evidence>